<sequence>MARLVDGASASENIHEERESSIRRCDHPDDRRASALSSTAHASLQKARRLPRKGKTSPSAHGPQVDALQPATGIQFNTPIETTASDSEKQLQLCTLLFKWAERHSPHKQFHQHRHITSILKTRAQPNHHRLPRHLEKSSSGHRSRDDTRHQPAEIQLLGVVQRFTRRAFHQPLISCELLNSRMLEGRQWLPSVIPYGLAPFVDQTSCKICGVEFLEVYNCNAIDALPVAVLPDRALGDQHYQPLPACPSCQPQRPLYGYVHRPLCGSASKTFSAAKSLGASD</sequence>
<accession>A0ACB7TG85</accession>
<keyword evidence="2" id="KW-1185">Reference proteome</keyword>
<evidence type="ECO:0000313" key="2">
    <source>
        <dbReference type="Proteomes" id="UP000821845"/>
    </source>
</evidence>
<dbReference type="Proteomes" id="UP000821845">
    <property type="component" value="Chromosome 1"/>
</dbReference>
<reference evidence="1" key="1">
    <citation type="submission" date="2020-05" db="EMBL/GenBank/DDBJ databases">
        <title>Large-scale comparative analyses of tick genomes elucidate their genetic diversity and vector capacities.</title>
        <authorList>
            <person name="Jia N."/>
            <person name="Wang J."/>
            <person name="Shi W."/>
            <person name="Du L."/>
            <person name="Sun Y."/>
            <person name="Zhan W."/>
            <person name="Jiang J."/>
            <person name="Wang Q."/>
            <person name="Zhang B."/>
            <person name="Ji P."/>
            <person name="Sakyi L.B."/>
            <person name="Cui X."/>
            <person name="Yuan T."/>
            <person name="Jiang B."/>
            <person name="Yang W."/>
            <person name="Lam T.T.-Y."/>
            <person name="Chang Q."/>
            <person name="Ding S."/>
            <person name="Wang X."/>
            <person name="Zhu J."/>
            <person name="Ruan X."/>
            <person name="Zhao L."/>
            <person name="Wei J."/>
            <person name="Que T."/>
            <person name="Du C."/>
            <person name="Cheng J."/>
            <person name="Dai P."/>
            <person name="Han X."/>
            <person name="Huang E."/>
            <person name="Gao Y."/>
            <person name="Liu J."/>
            <person name="Shao H."/>
            <person name="Ye R."/>
            <person name="Li L."/>
            <person name="Wei W."/>
            <person name="Wang X."/>
            <person name="Wang C."/>
            <person name="Yang T."/>
            <person name="Huo Q."/>
            <person name="Li W."/>
            <person name="Guo W."/>
            <person name="Chen H."/>
            <person name="Zhou L."/>
            <person name="Ni X."/>
            <person name="Tian J."/>
            <person name="Zhou Y."/>
            <person name="Sheng Y."/>
            <person name="Liu T."/>
            <person name="Pan Y."/>
            <person name="Xia L."/>
            <person name="Li J."/>
            <person name="Zhao F."/>
            <person name="Cao W."/>
        </authorList>
    </citation>
    <scope>NUCLEOTIDE SEQUENCE</scope>
    <source>
        <strain evidence="1">Hyas-2018</strain>
    </source>
</reference>
<comment type="caution">
    <text evidence="1">The sequence shown here is derived from an EMBL/GenBank/DDBJ whole genome shotgun (WGS) entry which is preliminary data.</text>
</comment>
<proteinExistence type="predicted"/>
<protein>
    <submittedName>
        <fullName evidence="1">Uncharacterized protein</fullName>
    </submittedName>
</protein>
<dbReference type="EMBL" id="CM023481">
    <property type="protein sequence ID" value="KAH6945126.1"/>
    <property type="molecule type" value="Genomic_DNA"/>
</dbReference>
<organism evidence="1 2">
    <name type="scientific">Hyalomma asiaticum</name>
    <name type="common">Tick</name>
    <dbReference type="NCBI Taxonomy" id="266040"/>
    <lineage>
        <taxon>Eukaryota</taxon>
        <taxon>Metazoa</taxon>
        <taxon>Ecdysozoa</taxon>
        <taxon>Arthropoda</taxon>
        <taxon>Chelicerata</taxon>
        <taxon>Arachnida</taxon>
        <taxon>Acari</taxon>
        <taxon>Parasitiformes</taxon>
        <taxon>Ixodida</taxon>
        <taxon>Ixodoidea</taxon>
        <taxon>Ixodidae</taxon>
        <taxon>Hyalomminae</taxon>
        <taxon>Hyalomma</taxon>
    </lineage>
</organism>
<name>A0ACB7TG85_HYAAI</name>
<gene>
    <name evidence="1" type="ORF">HPB50_007370</name>
</gene>
<evidence type="ECO:0000313" key="1">
    <source>
        <dbReference type="EMBL" id="KAH6945126.1"/>
    </source>
</evidence>